<comment type="caution">
    <text evidence="8">The sequence shown here is derived from an EMBL/GenBank/DDBJ whole genome shotgun (WGS) entry which is preliminary data.</text>
</comment>
<feature type="domain" description="FAD dependent oxidoreductase" evidence="7">
    <location>
        <begin position="3"/>
        <end position="351"/>
    </location>
</feature>
<feature type="region of interest" description="Disordered" evidence="6">
    <location>
        <begin position="31"/>
        <end position="63"/>
    </location>
</feature>
<dbReference type="GeneID" id="98176388"/>
<keyword evidence="3" id="KW-0285">Flavoprotein</keyword>
<evidence type="ECO:0000259" key="7">
    <source>
        <dbReference type="Pfam" id="PF01266"/>
    </source>
</evidence>
<comment type="similarity">
    <text evidence="2">Belongs to the DAMOX/DASOX family.</text>
</comment>
<evidence type="ECO:0000256" key="6">
    <source>
        <dbReference type="SAM" id="MobiDB-lite"/>
    </source>
</evidence>
<dbReference type="Pfam" id="PF01266">
    <property type="entry name" value="DAO"/>
    <property type="match status" value="1"/>
</dbReference>
<comment type="cofactor">
    <cofactor evidence="1">
        <name>FAD</name>
        <dbReference type="ChEBI" id="CHEBI:57692"/>
    </cofactor>
</comment>
<evidence type="ECO:0000313" key="9">
    <source>
        <dbReference type="Proteomes" id="UP001628179"/>
    </source>
</evidence>
<feature type="compositionally biased region" description="Low complexity" evidence="6">
    <location>
        <begin position="37"/>
        <end position="50"/>
    </location>
</feature>
<keyword evidence="4" id="KW-0274">FAD</keyword>
<accession>A0ABQ0GD20</accession>
<proteinExistence type="inferred from homology"/>
<dbReference type="EMBL" id="BAAFSV010000003">
    <property type="protein sequence ID" value="GAB1315435.1"/>
    <property type="molecule type" value="Genomic_DNA"/>
</dbReference>
<dbReference type="Proteomes" id="UP001628179">
    <property type="component" value="Unassembled WGS sequence"/>
</dbReference>
<dbReference type="SUPFAM" id="SSF51971">
    <property type="entry name" value="Nucleotide-binding domain"/>
    <property type="match status" value="1"/>
</dbReference>
<gene>
    <name evidence="8" type="ORF">MFIFM68171_05645</name>
</gene>
<dbReference type="InterPro" id="IPR023209">
    <property type="entry name" value="DAO"/>
</dbReference>
<evidence type="ECO:0000256" key="2">
    <source>
        <dbReference type="ARBA" id="ARBA00006730"/>
    </source>
</evidence>
<dbReference type="PANTHER" id="PTHR11530">
    <property type="entry name" value="D-AMINO ACID OXIDASE"/>
    <property type="match status" value="1"/>
</dbReference>
<keyword evidence="9" id="KW-1185">Reference proteome</keyword>
<dbReference type="SUPFAM" id="SSF54373">
    <property type="entry name" value="FAD-linked reductases, C-terminal domain"/>
    <property type="match status" value="1"/>
</dbReference>
<dbReference type="Gene3D" id="3.30.9.10">
    <property type="entry name" value="D-Amino Acid Oxidase, subunit A, domain 2"/>
    <property type="match status" value="1"/>
</dbReference>
<evidence type="ECO:0000256" key="3">
    <source>
        <dbReference type="ARBA" id="ARBA00022630"/>
    </source>
</evidence>
<dbReference type="InterPro" id="IPR006076">
    <property type="entry name" value="FAD-dep_OxRdtase"/>
</dbReference>
<organism evidence="8 9">
    <name type="scientific">Madurella fahalii</name>
    <dbReference type="NCBI Taxonomy" id="1157608"/>
    <lineage>
        <taxon>Eukaryota</taxon>
        <taxon>Fungi</taxon>
        <taxon>Dikarya</taxon>
        <taxon>Ascomycota</taxon>
        <taxon>Pezizomycotina</taxon>
        <taxon>Sordariomycetes</taxon>
        <taxon>Sordariomycetidae</taxon>
        <taxon>Sordariales</taxon>
        <taxon>Sordariales incertae sedis</taxon>
        <taxon>Madurella</taxon>
    </lineage>
</organism>
<evidence type="ECO:0000256" key="4">
    <source>
        <dbReference type="ARBA" id="ARBA00022827"/>
    </source>
</evidence>
<dbReference type="RefSeq" id="XP_070917166.1">
    <property type="nucleotide sequence ID" value="XM_071061065.1"/>
</dbReference>
<dbReference type="Gene3D" id="3.40.50.720">
    <property type="entry name" value="NAD(P)-binding Rossmann-like Domain"/>
    <property type="match status" value="1"/>
</dbReference>
<protein>
    <recommendedName>
        <fullName evidence="7">FAD dependent oxidoreductase domain-containing protein</fullName>
    </recommendedName>
</protein>
<evidence type="ECO:0000256" key="5">
    <source>
        <dbReference type="ARBA" id="ARBA00023002"/>
    </source>
</evidence>
<dbReference type="PANTHER" id="PTHR11530:SF11">
    <property type="entry name" value="D-ASPARTATE OXIDASE"/>
    <property type="match status" value="1"/>
</dbReference>
<keyword evidence="5" id="KW-0560">Oxidoreductase</keyword>
<name>A0ABQ0GD20_9PEZI</name>
<sequence>MTKVTIFGAGITGMSIAYLLPKSHSITIVARNLPGDPTSTTSTTTPSSSSPKKEEGREAEEGEWASPYACAGWVALGGSEREQRMQLDALTFLRKLAASHPESSVRVTELTDVYDGAVGVRSGEEVWYSGRVPCFEVVERPPGGDGGPGVEVRYGSAVLNPVVFLPWLRARLEAQGVKFQRVGTVKALGELAGLGHDVLINASGAASLTLEDVRDEKVIMDRTYTVLVKSEYRGMFVRRGAAEYTYVFGRQDGTAVVGGISEPLDKERRSPEEVRENLLRRAHANLPESFPSGNPEDYSVVQDLVGIRPLRIPNVRVEKDVINGQKVIHAYGTTMGGYIFSFGLAREAARLLDEYVFTA</sequence>
<evidence type="ECO:0000313" key="8">
    <source>
        <dbReference type="EMBL" id="GAB1315435.1"/>
    </source>
</evidence>
<evidence type="ECO:0000256" key="1">
    <source>
        <dbReference type="ARBA" id="ARBA00001974"/>
    </source>
</evidence>
<reference evidence="8 9" key="1">
    <citation type="submission" date="2024-09" db="EMBL/GenBank/DDBJ databases">
        <title>Itraconazole resistance in Madurella fahalii resulting from another homologue of gene encoding cytochrome P450 14-alpha sterol demethylase (CYP51).</title>
        <authorList>
            <person name="Yoshioka I."/>
            <person name="Fahal A.H."/>
            <person name="Kaneko S."/>
            <person name="Yaguchi T."/>
        </authorList>
    </citation>
    <scope>NUCLEOTIDE SEQUENCE [LARGE SCALE GENOMIC DNA]</scope>
    <source>
        <strain evidence="8 9">IFM 68171</strain>
    </source>
</reference>